<dbReference type="IntAct" id="A0A1D6LN36">
    <property type="interactions" value="1"/>
</dbReference>
<evidence type="ECO:0000256" key="3">
    <source>
        <dbReference type="ARBA" id="ARBA00022723"/>
    </source>
</evidence>
<dbReference type="Gramene" id="Zm00001eb272500_T002">
    <property type="protein sequence ID" value="Zm00001eb272500_P002"/>
    <property type="gene ID" value="Zm00001eb272500"/>
</dbReference>
<dbReference type="eggNOG" id="ENOG502QQ15">
    <property type="taxonomic scope" value="Eukaryota"/>
</dbReference>
<sequence>MAGFSLRSGGAGGGGGGRGGDRGGDHSIGADSLFLYARGAAAAAADTAASGGGIGFQLWHPHQVQQAAAAPHTSQFFSSGAVATGVVLGFSSHDGGAAGIAGAGGGRAGTSCQDCGNNAKKDCPHMRCRTCCRSRGFSCPTHVKSTWVPAAKRRERQQQLAALFRGAANSNSAAAAASKRPRELVRSLGRLPSANSAMVTTTTSSGDGGGGRFPPELSVEAVFRCVRIGPVDEPDAELAYQTAVNIGGHTFKGILRDHGPADDAGHLPPPSAEYHHHQLTAGQAREAPSPAGSSEAAATAATSAAVLMDPYPTPIGAFAAGTQFFPHNPRT</sequence>
<dbReference type="Proteomes" id="UP000007305">
    <property type="component" value="Chromosome 6"/>
</dbReference>
<dbReference type="GO" id="GO:0045893">
    <property type="term" value="P:positive regulation of DNA-templated transcription"/>
    <property type="evidence" value="ECO:0000318"/>
    <property type="project" value="GO_Central"/>
</dbReference>
<protein>
    <submittedName>
        <fullName evidence="9">Protein SHI RELATED SEQUENCE 1</fullName>
    </submittedName>
</protein>
<evidence type="ECO:0000256" key="5">
    <source>
        <dbReference type="ARBA" id="ARBA00023125"/>
    </source>
</evidence>
<reference evidence="10" key="3">
    <citation type="submission" date="2019-07" db="EMBL/GenBank/DDBJ databases">
        <authorList>
            <person name="Seetharam A."/>
            <person name="Woodhouse M."/>
            <person name="Cannon E."/>
        </authorList>
    </citation>
    <scope>NUCLEOTIDE SEQUENCE [LARGE SCALE GENOMIC DNA]</scope>
    <source>
        <strain evidence="10">cv. B73</strain>
    </source>
</reference>
<dbReference type="GeneID" id="103629573"/>
<dbReference type="AlphaFoldDB" id="A0A1D6LN36"/>
<evidence type="ECO:0000256" key="4">
    <source>
        <dbReference type="ARBA" id="ARBA00022833"/>
    </source>
</evidence>
<organism evidence="9">
    <name type="scientific">Zea mays</name>
    <name type="common">Maize</name>
    <dbReference type="NCBI Taxonomy" id="4577"/>
    <lineage>
        <taxon>Eukaryota</taxon>
        <taxon>Viridiplantae</taxon>
        <taxon>Streptophyta</taxon>
        <taxon>Embryophyta</taxon>
        <taxon>Tracheophyta</taxon>
        <taxon>Spermatophyta</taxon>
        <taxon>Magnoliopsida</taxon>
        <taxon>Liliopsida</taxon>
        <taxon>Poales</taxon>
        <taxon>Poaceae</taxon>
        <taxon>PACMAD clade</taxon>
        <taxon>Panicoideae</taxon>
        <taxon>Andropogonodae</taxon>
        <taxon>Andropogoneae</taxon>
        <taxon>Tripsacinae</taxon>
        <taxon>Zea</taxon>
    </lineage>
</organism>
<keyword evidence="6" id="KW-0010">Activator</keyword>
<evidence type="ECO:0000313" key="9">
    <source>
        <dbReference type="EMBL" id="AQK80977.1"/>
    </source>
</evidence>
<dbReference type="InterPro" id="IPR006510">
    <property type="entry name" value="Znf_LRP1"/>
</dbReference>
<keyword evidence="12" id="KW-1267">Proteomics identification</keyword>
<dbReference type="Gramene" id="Zm00001eb272500_T001">
    <property type="protein sequence ID" value="Zm00001eb272500_P001"/>
    <property type="gene ID" value="Zm00001eb272500"/>
</dbReference>
<proteinExistence type="evidence at protein level"/>
<evidence type="ECO:0000256" key="1">
    <source>
        <dbReference type="ARBA" id="ARBA00004123"/>
    </source>
</evidence>
<reference evidence="10" key="4">
    <citation type="submission" date="2021-05" db="UniProtKB">
        <authorList>
            <consortium name="EnsemblPlants"/>
        </authorList>
    </citation>
    <scope>IDENTIFICATION</scope>
    <source>
        <strain evidence="10">cv. B73</strain>
    </source>
</reference>
<name>A0A1D6LN36_MAIZE</name>
<accession>A0A1D6LN36</accession>
<dbReference type="Pfam" id="PF05142">
    <property type="entry name" value="DUF702"/>
    <property type="match status" value="1"/>
</dbReference>
<comment type="similarity">
    <text evidence="2">Belongs to the SHI protein family.</text>
</comment>
<dbReference type="GO" id="GO:0046872">
    <property type="term" value="F:metal ion binding"/>
    <property type="evidence" value="ECO:0007669"/>
    <property type="project" value="UniProtKB-KW"/>
</dbReference>
<evidence type="ECO:0000313" key="10">
    <source>
        <dbReference type="EnsemblPlants" id="Zm00001eb272500_P001"/>
    </source>
</evidence>
<accession>A0A3L6E6E4</accession>
<dbReference type="EnsemblPlants" id="Zm00001eb272500_T001">
    <property type="protein sequence ID" value="Zm00001eb272500_P001"/>
    <property type="gene ID" value="Zm00001eb272500"/>
</dbReference>
<dbReference type="PANTHER" id="PTHR31604:SF5">
    <property type="entry name" value="OS06G0712600 PROTEIN"/>
    <property type="match status" value="1"/>
</dbReference>
<dbReference type="EnsemblPlants" id="Zm00001eb272500_T002">
    <property type="protein sequence ID" value="Zm00001eb272500_P002"/>
    <property type="gene ID" value="Zm00001eb272500"/>
</dbReference>
<gene>
    <name evidence="10" type="primary">LOC103629573</name>
    <name evidence="9" type="ORF">ZEAMMB73_Zm00001d036426</name>
</gene>
<keyword evidence="7" id="KW-0539">Nucleus</keyword>
<dbReference type="InterPro" id="IPR007818">
    <property type="entry name" value="SHI"/>
</dbReference>
<reference evidence="9" key="2">
    <citation type="submission" date="2015-12" db="EMBL/GenBank/DDBJ databases">
        <title>Update maize B73 reference genome by single molecule sequencing technologies.</title>
        <authorList>
            <consortium name="Maize Genome Sequencing Project"/>
            <person name="Ware D."/>
        </authorList>
    </citation>
    <scope>NUCLEOTIDE SEQUENCE</scope>
    <source>
        <tissue evidence="9">Seedling</tissue>
    </source>
</reference>
<dbReference type="NCBIfam" id="TIGR01624">
    <property type="entry name" value="LRP1_Cterm"/>
    <property type="match status" value="1"/>
</dbReference>
<dbReference type="OrthoDB" id="692274at2759"/>
<evidence type="ECO:0000256" key="2">
    <source>
        <dbReference type="ARBA" id="ARBA00006911"/>
    </source>
</evidence>
<keyword evidence="11" id="KW-1185">Reference proteome</keyword>
<dbReference type="InterPro" id="IPR006511">
    <property type="entry name" value="SHI_C"/>
</dbReference>
<keyword evidence="3" id="KW-0479">Metal-binding</keyword>
<dbReference type="ExpressionAtlas" id="A0A1D6LN36">
    <property type="expression patterns" value="baseline and differential"/>
</dbReference>
<evidence type="ECO:0007829" key="12">
    <source>
        <dbReference type="PeptideAtlas" id="A0A1D6LN36"/>
    </source>
</evidence>
<keyword evidence="4" id="KW-0862">Zinc</keyword>
<reference evidence="11" key="1">
    <citation type="journal article" date="2009" name="Science">
        <title>The B73 maize genome: complexity, diversity, and dynamics.</title>
        <authorList>
            <person name="Schnable P.S."/>
            <person name="Ware D."/>
            <person name="Fulton R.S."/>
            <person name="Stein J.C."/>
            <person name="Wei F."/>
            <person name="Pasternak S."/>
            <person name="Liang C."/>
            <person name="Zhang J."/>
            <person name="Fulton L."/>
            <person name="Graves T.A."/>
            <person name="Minx P."/>
            <person name="Reily A.D."/>
            <person name="Courtney L."/>
            <person name="Kruchowski S.S."/>
            <person name="Tomlinson C."/>
            <person name="Strong C."/>
            <person name="Delehaunty K."/>
            <person name="Fronick C."/>
            <person name="Courtney B."/>
            <person name="Rock S.M."/>
            <person name="Belter E."/>
            <person name="Du F."/>
            <person name="Kim K."/>
            <person name="Abbott R.M."/>
            <person name="Cotton M."/>
            <person name="Levy A."/>
            <person name="Marchetto P."/>
            <person name="Ochoa K."/>
            <person name="Jackson S.M."/>
            <person name="Gillam B."/>
            <person name="Chen W."/>
            <person name="Yan L."/>
            <person name="Higginbotham J."/>
            <person name="Cardenas M."/>
            <person name="Waligorski J."/>
            <person name="Applebaum E."/>
            <person name="Phelps L."/>
            <person name="Falcone J."/>
            <person name="Kanchi K."/>
            <person name="Thane T."/>
            <person name="Scimone A."/>
            <person name="Thane N."/>
            <person name="Henke J."/>
            <person name="Wang T."/>
            <person name="Ruppert J."/>
            <person name="Shah N."/>
            <person name="Rotter K."/>
            <person name="Hodges J."/>
            <person name="Ingenthron E."/>
            <person name="Cordes M."/>
            <person name="Kohlberg S."/>
            <person name="Sgro J."/>
            <person name="Delgado B."/>
            <person name="Mead K."/>
            <person name="Chinwalla A."/>
            <person name="Leonard S."/>
            <person name="Crouse K."/>
            <person name="Collura K."/>
            <person name="Kudrna D."/>
            <person name="Currie J."/>
            <person name="He R."/>
            <person name="Angelova A."/>
            <person name="Rajasekar S."/>
            <person name="Mueller T."/>
            <person name="Lomeli R."/>
            <person name="Scara G."/>
            <person name="Ko A."/>
            <person name="Delaney K."/>
            <person name="Wissotski M."/>
            <person name="Lopez G."/>
            <person name="Campos D."/>
            <person name="Braidotti M."/>
            <person name="Ashley E."/>
            <person name="Golser W."/>
            <person name="Kim H."/>
            <person name="Lee S."/>
            <person name="Lin J."/>
            <person name="Dujmic Z."/>
            <person name="Kim W."/>
            <person name="Talag J."/>
            <person name="Zuccolo A."/>
            <person name="Fan C."/>
            <person name="Sebastian A."/>
            <person name="Kramer M."/>
            <person name="Spiegel L."/>
            <person name="Nascimento L."/>
            <person name="Zutavern T."/>
            <person name="Miller B."/>
            <person name="Ambroise C."/>
            <person name="Muller S."/>
            <person name="Spooner W."/>
            <person name="Narechania A."/>
            <person name="Ren L."/>
            <person name="Wei S."/>
            <person name="Kumari S."/>
            <person name="Faga B."/>
            <person name="Levy M.J."/>
            <person name="McMahan L."/>
            <person name="Van Buren P."/>
            <person name="Vaughn M.W."/>
            <person name="Ying K."/>
            <person name="Yeh C.-T."/>
            <person name="Emrich S.J."/>
            <person name="Jia Y."/>
            <person name="Kalyanaraman A."/>
            <person name="Hsia A.-P."/>
            <person name="Barbazuk W.B."/>
            <person name="Baucom R.S."/>
            <person name="Brutnell T.P."/>
            <person name="Carpita N.C."/>
            <person name="Chaparro C."/>
            <person name="Chia J.-M."/>
            <person name="Deragon J.-M."/>
            <person name="Estill J.C."/>
            <person name="Fu Y."/>
            <person name="Jeddeloh J.A."/>
            <person name="Han Y."/>
            <person name="Lee H."/>
            <person name="Li P."/>
            <person name="Lisch D.R."/>
            <person name="Liu S."/>
            <person name="Liu Z."/>
            <person name="Nagel D.H."/>
            <person name="McCann M.C."/>
            <person name="SanMiguel P."/>
            <person name="Myers A.M."/>
            <person name="Nettleton D."/>
            <person name="Nguyen J."/>
            <person name="Penning B.W."/>
            <person name="Ponnala L."/>
            <person name="Schneider K.L."/>
            <person name="Schwartz D.C."/>
            <person name="Sharma A."/>
            <person name="Soderlund C."/>
            <person name="Springer N.M."/>
            <person name="Sun Q."/>
            <person name="Wang H."/>
            <person name="Waterman M."/>
            <person name="Westerman R."/>
            <person name="Wolfgruber T.K."/>
            <person name="Yang L."/>
            <person name="Yu Y."/>
            <person name="Zhang L."/>
            <person name="Zhou S."/>
            <person name="Zhu Q."/>
            <person name="Bennetzen J.L."/>
            <person name="Dawe R.K."/>
            <person name="Jiang J."/>
            <person name="Jiang N."/>
            <person name="Presting G.G."/>
            <person name="Wessler S.R."/>
            <person name="Aluru S."/>
            <person name="Martienssen R.A."/>
            <person name="Clifton S.W."/>
            <person name="McCombie W.R."/>
            <person name="Wing R.A."/>
            <person name="Wilson R.K."/>
        </authorList>
    </citation>
    <scope>NUCLEOTIDE SEQUENCE [LARGE SCALE GENOMIC DNA]</scope>
    <source>
        <strain evidence="11">cv. B73</strain>
    </source>
</reference>
<feature type="compositionally biased region" description="Basic and acidic residues" evidence="8">
    <location>
        <begin position="255"/>
        <end position="265"/>
    </location>
</feature>
<dbReference type="EMBL" id="CM000782">
    <property type="protein sequence ID" value="AQK80977.1"/>
    <property type="molecule type" value="Genomic_DNA"/>
</dbReference>
<evidence type="ECO:0000256" key="6">
    <source>
        <dbReference type="ARBA" id="ARBA00023159"/>
    </source>
</evidence>
<comment type="subcellular location">
    <subcellularLocation>
        <location evidence="1">Nucleus</location>
    </subcellularLocation>
</comment>
<dbReference type="PANTHER" id="PTHR31604">
    <property type="entry name" value="PROTEIN LATERAL ROOT PRIMORDIUM 1"/>
    <property type="match status" value="1"/>
</dbReference>
<dbReference type="OMA" id="LGGMNCQ"/>
<dbReference type="RefSeq" id="XP_008648873.1">
    <property type="nucleotide sequence ID" value="XM_008650651.4"/>
</dbReference>
<dbReference type="PaxDb" id="4577-GRMZM2G108798_P01"/>
<dbReference type="GO" id="GO:0005634">
    <property type="term" value="C:nucleus"/>
    <property type="evidence" value="ECO:0000318"/>
    <property type="project" value="GO_Central"/>
</dbReference>
<feature type="region of interest" description="Disordered" evidence="8">
    <location>
        <begin position="255"/>
        <end position="296"/>
    </location>
</feature>
<dbReference type="KEGG" id="zma:103629573"/>
<feature type="compositionally biased region" description="Low complexity" evidence="8">
    <location>
        <begin position="284"/>
        <end position="296"/>
    </location>
</feature>
<dbReference type="GO" id="GO:0003700">
    <property type="term" value="F:DNA-binding transcription factor activity"/>
    <property type="evidence" value="ECO:0007669"/>
    <property type="project" value="InterPro"/>
</dbReference>
<keyword evidence="5" id="KW-0238">DNA-binding</keyword>
<feature type="region of interest" description="Disordered" evidence="8">
    <location>
        <begin position="1"/>
        <end position="24"/>
    </location>
</feature>
<dbReference type="NCBIfam" id="TIGR01623">
    <property type="entry name" value="put_zinc_LRP1"/>
    <property type="match status" value="1"/>
</dbReference>
<feature type="compositionally biased region" description="Gly residues" evidence="8">
    <location>
        <begin position="9"/>
        <end position="18"/>
    </location>
</feature>
<dbReference type="GO" id="GO:0003677">
    <property type="term" value="F:DNA binding"/>
    <property type="evidence" value="ECO:0000318"/>
    <property type="project" value="GO_Central"/>
</dbReference>
<evidence type="ECO:0000313" key="11">
    <source>
        <dbReference type="Proteomes" id="UP000007305"/>
    </source>
</evidence>
<evidence type="ECO:0000256" key="8">
    <source>
        <dbReference type="SAM" id="MobiDB-lite"/>
    </source>
</evidence>
<evidence type="ECO:0000256" key="7">
    <source>
        <dbReference type="ARBA" id="ARBA00023242"/>
    </source>
</evidence>